<evidence type="ECO:0000256" key="9">
    <source>
        <dbReference type="SAM" id="Coils"/>
    </source>
</evidence>
<dbReference type="GO" id="GO:0140359">
    <property type="term" value="F:ABC-type transporter activity"/>
    <property type="evidence" value="ECO:0007669"/>
    <property type="project" value="InterPro"/>
</dbReference>
<dbReference type="AlphaFoldDB" id="F4LJY5"/>
<feature type="transmembrane region" description="Helical" evidence="10">
    <location>
        <begin position="152"/>
        <end position="169"/>
    </location>
</feature>
<protein>
    <submittedName>
        <fullName evidence="13">Xenobiotic-transporting ATPase</fullName>
        <ecNumber evidence="13">3.6.3.44</ecNumber>
    </submittedName>
</protein>
<evidence type="ECO:0000256" key="5">
    <source>
        <dbReference type="ARBA" id="ARBA00022741"/>
    </source>
</evidence>
<dbReference type="eggNOG" id="COG1132">
    <property type="taxonomic scope" value="Bacteria"/>
</dbReference>
<dbReference type="SMART" id="SM00382">
    <property type="entry name" value="AAA"/>
    <property type="match status" value="1"/>
</dbReference>
<name>F4LJY5_TREBD</name>
<dbReference type="EMBL" id="CP002696">
    <property type="protein sequence ID" value="AEE16465.1"/>
    <property type="molecule type" value="Genomic_DNA"/>
</dbReference>
<dbReference type="KEGG" id="tbe:Trebr_1031"/>
<evidence type="ECO:0000259" key="11">
    <source>
        <dbReference type="PROSITE" id="PS50893"/>
    </source>
</evidence>
<dbReference type="PROSITE" id="PS50929">
    <property type="entry name" value="ABC_TM1F"/>
    <property type="match status" value="1"/>
</dbReference>
<dbReference type="Gene3D" id="3.40.50.300">
    <property type="entry name" value="P-loop containing nucleotide triphosphate hydrolases"/>
    <property type="match status" value="1"/>
</dbReference>
<evidence type="ECO:0000256" key="6">
    <source>
        <dbReference type="ARBA" id="ARBA00022840"/>
    </source>
</evidence>
<evidence type="ECO:0000313" key="13">
    <source>
        <dbReference type="EMBL" id="AEE16465.1"/>
    </source>
</evidence>
<dbReference type="HOGENOM" id="CLU_000604_84_9_12"/>
<keyword evidence="9" id="KW-0175">Coiled coil</keyword>
<dbReference type="STRING" id="906968.Trebr_1031"/>
<organism evidence="13 14">
    <name type="scientific">Treponema brennaborense (strain DSM 12168 / CIP 105900 / DD5/3)</name>
    <dbReference type="NCBI Taxonomy" id="906968"/>
    <lineage>
        <taxon>Bacteria</taxon>
        <taxon>Pseudomonadati</taxon>
        <taxon>Spirochaetota</taxon>
        <taxon>Spirochaetia</taxon>
        <taxon>Spirochaetales</taxon>
        <taxon>Treponemataceae</taxon>
        <taxon>Treponema</taxon>
    </lineage>
</organism>
<dbReference type="InterPro" id="IPR027417">
    <property type="entry name" value="P-loop_NTPase"/>
</dbReference>
<feature type="domain" description="ABC transporter" evidence="11">
    <location>
        <begin position="363"/>
        <end position="598"/>
    </location>
</feature>
<keyword evidence="5" id="KW-0547">Nucleotide-binding</keyword>
<evidence type="ECO:0000256" key="3">
    <source>
        <dbReference type="ARBA" id="ARBA00022475"/>
    </source>
</evidence>
<dbReference type="InterPro" id="IPR036640">
    <property type="entry name" value="ABC1_TM_sf"/>
</dbReference>
<reference evidence="14" key="1">
    <citation type="submission" date="2011-04" db="EMBL/GenBank/DDBJ databases">
        <title>The complete genome of Treponema brennaborense DSM 12168.</title>
        <authorList>
            <person name="Lucas S."/>
            <person name="Han J."/>
            <person name="Lapidus A."/>
            <person name="Bruce D."/>
            <person name="Goodwin L."/>
            <person name="Pitluck S."/>
            <person name="Peters L."/>
            <person name="Kyrpides N."/>
            <person name="Mavromatis K."/>
            <person name="Ivanova N."/>
            <person name="Mikhailova N."/>
            <person name="Pagani I."/>
            <person name="Teshima H."/>
            <person name="Detter J.C."/>
            <person name="Tapia R."/>
            <person name="Han C."/>
            <person name="Land M."/>
            <person name="Hauser L."/>
            <person name="Markowitz V."/>
            <person name="Cheng J.-F."/>
            <person name="Hugenholtz P."/>
            <person name="Woyke T."/>
            <person name="Wu D."/>
            <person name="Gronow S."/>
            <person name="Wellnitz S."/>
            <person name="Brambilla E."/>
            <person name="Klenk H.-P."/>
            <person name="Eisen J.A."/>
        </authorList>
    </citation>
    <scope>NUCLEOTIDE SEQUENCE [LARGE SCALE GENOMIC DNA]</scope>
    <source>
        <strain evidence="14">DSM 12168 / CIP 105900 / DD5/3</strain>
    </source>
</reference>
<keyword evidence="3" id="KW-1003">Cell membrane</keyword>
<keyword evidence="13" id="KW-0378">Hydrolase</keyword>
<evidence type="ECO:0000256" key="2">
    <source>
        <dbReference type="ARBA" id="ARBA00022448"/>
    </source>
</evidence>
<feature type="transmembrane region" description="Helical" evidence="10">
    <location>
        <begin position="306"/>
        <end position="325"/>
    </location>
</feature>
<accession>F4LJY5</accession>
<feature type="transmembrane region" description="Helical" evidence="10">
    <location>
        <begin position="74"/>
        <end position="99"/>
    </location>
</feature>
<feature type="domain" description="ABC transmembrane type-1" evidence="12">
    <location>
        <begin position="31"/>
        <end position="291"/>
    </location>
</feature>
<gene>
    <name evidence="13" type="ordered locus">Trebr_1031</name>
</gene>
<evidence type="ECO:0000256" key="7">
    <source>
        <dbReference type="ARBA" id="ARBA00022989"/>
    </source>
</evidence>
<keyword evidence="4 10" id="KW-0812">Transmembrane</keyword>
<feature type="transmembrane region" description="Helical" evidence="10">
    <location>
        <begin position="175"/>
        <end position="193"/>
    </location>
</feature>
<evidence type="ECO:0000313" key="14">
    <source>
        <dbReference type="Proteomes" id="UP000006546"/>
    </source>
</evidence>
<dbReference type="PROSITE" id="PS50893">
    <property type="entry name" value="ABC_TRANSPORTER_2"/>
    <property type="match status" value="1"/>
</dbReference>
<dbReference type="RefSeq" id="WP_013758174.1">
    <property type="nucleotide sequence ID" value="NC_015500.1"/>
</dbReference>
<keyword evidence="2" id="KW-0813">Transport</keyword>
<dbReference type="Pfam" id="PF00005">
    <property type="entry name" value="ABC_tran"/>
    <property type="match status" value="1"/>
</dbReference>
<evidence type="ECO:0000256" key="10">
    <source>
        <dbReference type="SAM" id="Phobius"/>
    </source>
</evidence>
<keyword evidence="8 10" id="KW-0472">Membrane</keyword>
<dbReference type="SUPFAM" id="SSF90123">
    <property type="entry name" value="ABC transporter transmembrane region"/>
    <property type="match status" value="1"/>
</dbReference>
<evidence type="ECO:0000256" key="4">
    <source>
        <dbReference type="ARBA" id="ARBA00022692"/>
    </source>
</evidence>
<dbReference type="GO" id="GO:0005886">
    <property type="term" value="C:plasma membrane"/>
    <property type="evidence" value="ECO:0007669"/>
    <property type="project" value="UniProtKB-SubCell"/>
</dbReference>
<dbReference type="InterPro" id="IPR003593">
    <property type="entry name" value="AAA+_ATPase"/>
</dbReference>
<dbReference type="InterPro" id="IPR017871">
    <property type="entry name" value="ABC_transporter-like_CS"/>
</dbReference>
<keyword evidence="6" id="KW-0067">ATP-binding</keyword>
<dbReference type="PROSITE" id="PS00211">
    <property type="entry name" value="ABC_TRANSPORTER_1"/>
    <property type="match status" value="1"/>
</dbReference>
<dbReference type="GO" id="GO:0005524">
    <property type="term" value="F:ATP binding"/>
    <property type="evidence" value="ECO:0007669"/>
    <property type="project" value="UniProtKB-KW"/>
</dbReference>
<dbReference type="GO" id="GO:0034040">
    <property type="term" value="F:ATPase-coupled lipid transmembrane transporter activity"/>
    <property type="evidence" value="ECO:0007669"/>
    <property type="project" value="TreeGrafter"/>
</dbReference>
<dbReference type="Proteomes" id="UP000006546">
    <property type="component" value="Chromosome"/>
</dbReference>
<feature type="transmembrane region" description="Helical" evidence="10">
    <location>
        <begin position="27"/>
        <end position="54"/>
    </location>
</feature>
<dbReference type="InterPro" id="IPR003439">
    <property type="entry name" value="ABC_transporter-like_ATP-bd"/>
</dbReference>
<sequence>MQHNENEKPGWLGQLKRLLPYAGKFKYLTYAALILSGISAVVTVVPYVYIWKILREVITVMPDFSMITEAPHNGWMALLFSLVAIVVYVGALMCSHIAAFRIASNIRKTALRHAVALPSGVFDTEGSGRIRNIIDQSSAATETFLAHQTPDMIGGMVTPAAILVLLFVFNWKLGVASLIPVVAAFSIMACMTGKRMVEKMRQYNNALEDMNNEAVEYVRGVAVVKTFNQTAFSFNKLKKSIDNYSAWVIEYTNALRRPMCWFTIFVNAAFAFLIAFAFLFENGLASGAAAADIVMKAAQDGFLSDFLFYVVFTPIIPVTLLKIMYSSENNMVVNDAMNRIESVLSLKPLKDASTPKTMEGNSIGFSQVSFKYDGGADYALKNVSFTVPDGKTVALVGPSGGGKTTLASLVSRFWDVNSGSIKIGGTDVRDIPKETLMETVSYVFQNSRILKMSILDNVRLGKPAATREQVLDALKKAQCDDIIEKLPAGIDTVYGSKGTYFSGGECQRLALARTILNDTPIVVLDEATAFADPENEHLMQKAFKELSRNKTVIMIAHRLPAVKDVSCIYVLADGELKESGTHQELLAKEGLYRSMWDEYQKSVAWTVGGGR</sequence>
<dbReference type="Pfam" id="PF00664">
    <property type="entry name" value="ABC_membrane"/>
    <property type="match status" value="1"/>
</dbReference>
<keyword evidence="7 10" id="KW-1133">Transmembrane helix</keyword>
<feature type="transmembrane region" description="Helical" evidence="10">
    <location>
        <begin position="259"/>
        <end position="280"/>
    </location>
</feature>
<dbReference type="OrthoDB" id="9762778at2"/>
<dbReference type="FunFam" id="3.40.50.300:FF:000221">
    <property type="entry name" value="Multidrug ABC transporter ATP-binding protein"/>
    <property type="match status" value="1"/>
</dbReference>
<dbReference type="Gene3D" id="1.20.1560.10">
    <property type="entry name" value="ABC transporter type 1, transmembrane domain"/>
    <property type="match status" value="1"/>
</dbReference>
<proteinExistence type="predicted"/>
<dbReference type="PANTHER" id="PTHR24221">
    <property type="entry name" value="ATP-BINDING CASSETTE SUB-FAMILY B"/>
    <property type="match status" value="1"/>
</dbReference>
<dbReference type="InterPro" id="IPR011527">
    <property type="entry name" value="ABC1_TM_dom"/>
</dbReference>
<dbReference type="EC" id="3.6.3.44" evidence="13"/>
<keyword evidence="14" id="KW-1185">Reference proteome</keyword>
<dbReference type="PANTHER" id="PTHR24221:SF397">
    <property type="entry name" value="ABC TRANSPORTER, ATP-BINDING TRANSMEMBRANE PROTEIN"/>
    <property type="match status" value="1"/>
</dbReference>
<evidence type="ECO:0000259" key="12">
    <source>
        <dbReference type="PROSITE" id="PS50929"/>
    </source>
</evidence>
<dbReference type="SUPFAM" id="SSF52540">
    <property type="entry name" value="P-loop containing nucleoside triphosphate hydrolases"/>
    <property type="match status" value="1"/>
</dbReference>
<feature type="coiled-coil region" evidence="9">
    <location>
        <begin position="193"/>
        <end position="220"/>
    </location>
</feature>
<evidence type="ECO:0000256" key="8">
    <source>
        <dbReference type="ARBA" id="ARBA00023136"/>
    </source>
</evidence>
<dbReference type="InterPro" id="IPR039421">
    <property type="entry name" value="Type_1_exporter"/>
</dbReference>
<comment type="subcellular location">
    <subcellularLocation>
        <location evidence="1">Cell membrane</location>
        <topology evidence="1">Multi-pass membrane protein</topology>
    </subcellularLocation>
</comment>
<dbReference type="GO" id="GO:0016887">
    <property type="term" value="F:ATP hydrolysis activity"/>
    <property type="evidence" value="ECO:0007669"/>
    <property type="project" value="InterPro"/>
</dbReference>
<evidence type="ECO:0000256" key="1">
    <source>
        <dbReference type="ARBA" id="ARBA00004651"/>
    </source>
</evidence>